<dbReference type="KEGG" id="tca:656906"/>
<evidence type="ECO:0000256" key="4">
    <source>
        <dbReference type="PROSITE-ProRule" id="PRU01052"/>
    </source>
</evidence>
<dbReference type="InterPro" id="IPR015894">
    <property type="entry name" value="Guanylate-bd_N"/>
</dbReference>
<dbReference type="FunFam" id="3.40.50.300:FF:004712">
    <property type="entry name" value="Atlastin-like Protein"/>
    <property type="match status" value="1"/>
</dbReference>
<dbReference type="Gene3D" id="3.40.50.300">
    <property type="entry name" value="P-loop containing nucleotide triphosphate hydrolases"/>
    <property type="match status" value="1"/>
</dbReference>
<proteinExistence type="inferred from homology"/>
<dbReference type="Pfam" id="PF02263">
    <property type="entry name" value="GBP"/>
    <property type="match status" value="1"/>
</dbReference>
<dbReference type="PANTHER" id="PTHR10751">
    <property type="entry name" value="GUANYLATE BINDING PROTEIN"/>
    <property type="match status" value="1"/>
</dbReference>
<dbReference type="Pfam" id="PF02841">
    <property type="entry name" value="GBP_C"/>
    <property type="match status" value="1"/>
</dbReference>
<dbReference type="GO" id="GO:0007029">
    <property type="term" value="P:endoplasmic reticulum organization"/>
    <property type="evidence" value="ECO:0000318"/>
    <property type="project" value="GO_Central"/>
</dbReference>
<dbReference type="FunFam" id="1.20.58.420:FF:000003">
    <property type="entry name" value="ATLastiN (Endoplasmic reticulum GTPase) related"/>
    <property type="match status" value="1"/>
</dbReference>
<dbReference type="Gene3D" id="1.20.58.420">
    <property type="entry name" value="AHSP"/>
    <property type="match status" value="1"/>
</dbReference>
<dbReference type="InterPro" id="IPR027417">
    <property type="entry name" value="P-loop_NTPase"/>
</dbReference>
<evidence type="ECO:0000256" key="1">
    <source>
        <dbReference type="ARBA" id="ARBA00022741"/>
    </source>
</evidence>
<keyword evidence="2" id="KW-0378">Hydrolase</keyword>
<evidence type="ECO:0000259" key="6">
    <source>
        <dbReference type="PROSITE" id="PS51715"/>
    </source>
</evidence>
<gene>
    <name evidence="7" type="primary">AUGUSTUS-3.0.2_08712</name>
    <name evidence="7" type="ORF">TcasGA2_TC008712</name>
</gene>
<name>D6WSL5_TRICA</name>
<dbReference type="AlphaFoldDB" id="D6WSL5"/>
<keyword evidence="3" id="KW-0342">GTP-binding</keyword>
<dbReference type="GO" id="GO:0005525">
    <property type="term" value="F:GTP binding"/>
    <property type="evidence" value="ECO:0000318"/>
    <property type="project" value="GO_Central"/>
</dbReference>
<dbReference type="InParanoid" id="D6WSL5"/>
<feature type="domain" description="GB1/RHD3-type G" evidence="6">
    <location>
        <begin position="35"/>
        <end position="281"/>
    </location>
</feature>
<dbReference type="STRING" id="7070.D6WSL5"/>
<comment type="similarity">
    <text evidence="4">Belongs to the TRAFAC class dynamin-like GTPase superfamily. GB1/RHD3 GTPase family.</text>
</comment>
<dbReference type="OrthoDB" id="7788754at2759"/>
<reference evidence="7 8" key="1">
    <citation type="journal article" date="2008" name="Nature">
        <title>The genome of the model beetle and pest Tribolium castaneum.</title>
        <authorList>
            <consortium name="Tribolium Genome Sequencing Consortium"/>
            <person name="Richards S."/>
            <person name="Gibbs R.A."/>
            <person name="Weinstock G.M."/>
            <person name="Brown S.J."/>
            <person name="Denell R."/>
            <person name="Beeman R.W."/>
            <person name="Gibbs R."/>
            <person name="Beeman R.W."/>
            <person name="Brown S.J."/>
            <person name="Bucher G."/>
            <person name="Friedrich M."/>
            <person name="Grimmelikhuijzen C.J."/>
            <person name="Klingler M."/>
            <person name="Lorenzen M."/>
            <person name="Richards S."/>
            <person name="Roth S."/>
            <person name="Schroder R."/>
            <person name="Tautz D."/>
            <person name="Zdobnov E.M."/>
            <person name="Muzny D."/>
            <person name="Gibbs R.A."/>
            <person name="Weinstock G.M."/>
            <person name="Attaway T."/>
            <person name="Bell S."/>
            <person name="Buhay C.J."/>
            <person name="Chandrabose M.N."/>
            <person name="Chavez D."/>
            <person name="Clerk-Blankenburg K.P."/>
            <person name="Cree A."/>
            <person name="Dao M."/>
            <person name="Davis C."/>
            <person name="Chacko J."/>
            <person name="Dinh H."/>
            <person name="Dugan-Rocha S."/>
            <person name="Fowler G."/>
            <person name="Garner T.T."/>
            <person name="Garnes J."/>
            <person name="Gnirke A."/>
            <person name="Hawes A."/>
            <person name="Hernandez J."/>
            <person name="Hines S."/>
            <person name="Holder M."/>
            <person name="Hume J."/>
            <person name="Jhangiani S.N."/>
            <person name="Joshi V."/>
            <person name="Khan Z.M."/>
            <person name="Jackson L."/>
            <person name="Kovar C."/>
            <person name="Kowis A."/>
            <person name="Lee S."/>
            <person name="Lewis L.R."/>
            <person name="Margolis J."/>
            <person name="Morgan M."/>
            <person name="Nazareth L.V."/>
            <person name="Nguyen N."/>
            <person name="Okwuonu G."/>
            <person name="Parker D."/>
            <person name="Richards S."/>
            <person name="Ruiz S.J."/>
            <person name="Santibanez J."/>
            <person name="Savard J."/>
            <person name="Scherer S.E."/>
            <person name="Schneider B."/>
            <person name="Sodergren E."/>
            <person name="Tautz D."/>
            <person name="Vattahil S."/>
            <person name="Villasana D."/>
            <person name="White C.S."/>
            <person name="Wright R."/>
            <person name="Park Y."/>
            <person name="Beeman R.W."/>
            <person name="Lord J."/>
            <person name="Oppert B."/>
            <person name="Lorenzen M."/>
            <person name="Brown S."/>
            <person name="Wang L."/>
            <person name="Savard J."/>
            <person name="Tautz D."/>
            <person name="Richards S."/>
            <person name="Weinstock G."/>
            <person name="Gibbs R.A."/>
            <person name="Liu Y."/>
            <person name="Worley K."/>
            <person name="Weinstock G."/>
            <person name="Elsik C.G."/>
            <person name="Reese J.T."/>
            <person name="Elhaik E."/>
            <person name="Landan G."/>
            <person name="Graur D."/>
            <person name="Arensburger P."/>
            <person name="Atkinson P."/>
            <person name="Beeman R.W."/>
            <person name="Beidler J."/>
            <person name="Brown S.J."/>
            <person name="Demuth J.P."/>
            <person name="Drury D.W."/>
            <person name="Du Y.Z."/>
            <person name="Fujiwara H."/>
            <person name="Lorenzen M."/>
            <person name="Maselli V."/>
            <person name="Osanai M."/>
            <person name="Park Y."/>
            <person name="Robertson H.M."/>
            <person name="Tu Z."/>
            <person name="Wang J.J."/>
            <person name="Wang S."/>
            <person name="Richards S."/>
            <person name="Song H."/>
            <person name="Zhang L."/>
            <person name="Sodergren E."/>
            <person name="Werner D."/>
            <person name="Stanke M."/>
            <person name="Morgenstern B."/>
            <person name="Solovyev V."/>
            <person name="Kosarev P."/>
            <person name="Brown G."/>
            <person name="Chen H.C."/>
            <person name="Ermolaeva O."/>
            <person name="Hlavina W."/>
            <person name="Kapustin Y."/>
            <person name="Kiryutin B."/>
            <person name="Kitts P."/>
            <person name="Maglott D."/>
            <person name="Pruitt K."/>
            <person name="Sapojnikov V."/>
            <person name="Souvorov A."/>
            <person name="Mackey A.J."/>
            <person name="Waterhouse R.M."/>
            <person name="Wyder S."/>
            <person name="Zdobnov E.M."/>
            <person name="Zdobnov E.M."/>
            <person name="Wyder S."/>
            <person name="Kriventseva E.V."/>
            <person name="Kadowaki T."/>
            <person name="Bork P."/>
            <person name="Aranda M."/>
            <person name="Bao R."/>
            <person name="Beermann A."/>
            <person name="Berns N."/>
            <person name="Bolognesi R."/>
            <person name="Bonneton F."/>
            <person name="Bopp D."/>
            <person name="Brown S.J."/>
            <person name="Bucher G."/>
            <person name="Butts T."/>
            <person name="Chaumot A."/>
            <person name="Denell R.E."/>
            <person name="Ferrier D.E."/>
            <person name="Friedrich M."/>
            <person name="Gordon C.M."/>
            <person name="Jindra M."/>
            <person name="Klingler M."/>
            <person name="Lan Q."/>
            <person name="Lattorff H.M."/>
            <person name="Laudet V."/>
            <person name="von Levetsow C."/>
            <person name="Liu Z."/>
            <person name="Lutz R."/>
            <person name="Lynch J.A."/>
            <person name="da Fonseca R.N."/>
            <person name="Posnien N."/>
            <person name="Reuter R."/>
            <person name="Roth S."/>
            <person name="Savard J."/>
            <person name="Schinko J.B."/>
            <person name="Schmitt C."/>
            <person name="Schoppmeier M."/>
            <person name="Schroder R."/>
            <person name="Shippy T.D."/>
            <person name="Simonnet F."/>
            <person name="Marques-Souza H."/>
            <person name="Tautz D."/>
            <person name="Tomoyasu Y."/>
            <person name="Trauner J."/>
            <person name="Van der Zee M."/>
            <person name="Vervoort M."/>
            <person name="Wittkopp N."/>
            <person name="Wimmer E.A."/>
            <person name="Yang X."/>
            <person name="Jones A.K."/>
            <person name="Sattelle D.B."/>
            <person name="Ebert P.R."/>
            <person name="Nelson D."/>
            <person name="Scott J.G."/>
            <person name="Beeman R.W."/>
            <person name="Muthukrishnan S."/>
            <person name="Kramer K.J."/>
            <person name="Arakane Y."/>
            <person name="Beeman R.W."/>
            <person name="Zhu Q."/>
            <person name="Hogenkamp D."/>
            <person name="Dixit R."/>
            <person name="Oppert B."/>
            <person name="Jiang H."/>
            <person name="Zou Z."/>
            <person name="Marshall J."/>
            <person name="Elpidina E."/>
            <person name="Vinokurov K."/>
            <person name="Oppert C."/>
            <person name="Zou Z."/>
            <person name="Evans J."/>
            <person name="Lu Z."/>
            <person name="Zhao P."/>
            <person name="Sumathipala N."/>
            <person name="Altincicek B."/>
            <person name="Vilcinskas A."/>
            <person name="Williams M."/>
            <person name="Hultmark D."/>
            <person name="Hetru C."/>
            <person name="Jiang H."/>
            <person name="Grimmelikhuijzen C.J."/>
            <person name="Hauser F."/>
            <person name="Cazzamali G."/>
            <person name="Williamson M."/>
            <person name="Park Y."/>
            <person name="Li B."/>
            <person name="Tanaka Y."/>
            <person name="Predel R."/>
            <person name="Neupert S."/>
            <person name="Schachtner J."/>
            <person name="Verleyen P."/>
            <person name="Raible F."/>
            <person name="Bork P."/>
            <person name="Friedrich M."/>
            <person name="Walden K.K."/>
            <person name="Robertson H.M."/>
            <person name="Angeli S."/>
            <person name="Foret S."/>
            <person name="Bucher G."/>
            <person name="Schuetz S."/>
            <person name="Maleszka R."/>
            <person name="Wimmer E.A."/>
            <person name="Beeman R.W."/>
            <person name="Lorenzen M."/>
            <person name="Tomoyasu Y."/>
            <person name="Miller S.C."/>
            <person name="Grossmann D."/>
            <person name="Bucher G."/>
        </authorList>
    </citation>
    <scope>NUCLEOTIDE SEQUENCE [LARGE SCALE GENOMIC DNA]</scope>
    <source>
        <strain evidence="7 8">Georgia GA2</strain>
    </source>
</reference>
<dbReference type="InterPro" id="IPR030386">
    <property type="entry name" value="G_GB1_RHD3_dom"/>
</dbReference>
<dbReference type="SUPFAM" id="SSF48340">
    <property type="entry name" value="Interferon-induced guanylate-binding protein 1 (GBP1), C-terminal domain"/>
    <property type="match status" value="1"/>
</dbReference>
<dbReference type="GO" id="GO:0003924">
    <property type="term" value="F:GTPase activity"/>
    <property type="evidence" value="ECO:0000318"/>
    <property type="project" value="GO_Central"/>
</dbReference>
<dbReference type="SUPFAM" id="SSF52540">
    <property type="entry name" value="P-loop containing nucleoside triphosphate hydrolases"/>
    <property type="match status" value="1"/>
</dbReference>
<dbReference type="OMA" id="DQIEHRH"/>
<dbReference type="PROSITE" id="PS51715">
    <property type="entry name" value="G_GB1_RHD3"/>
    <property type="match status" value="1"/>
</dbReference>
<evidence type="ECO:0000256" key="5">
    <source>
        <dbReference type="SAM" id="Coils"/>
    </source>
</evidence>
<dbReference type="eggNOG" id="KOG2037">
    <property type="taxonomic scope" value="Eukaryota"/>
</dbReference>
<evidence type="ECO:0000256" key="3">
    <source>
        <dbReference type="ARBA" id="ARBA00023134"/>
    </source>
</evidence>
<feature type="coiled-coil region" evidence="5">
    <location>
        <begin position="405"/>
        <end position="432"/>
    </location>
</feature>
<evidence type="ECO:0000313" key="8">
    <source>
        <dbReference type="Proteomes" id="UP000007266"/>
    </source>
</evidence>
<keyword evidence="1" id="KW-0547">Nucleotide-binding</keyword>
<dbReference type="InterPro" id="IPR036543">
    <property type="entry name" value="Guanylate-bd_C_sf"/>
</dbReference>
<dbReference type="GO" id="GO:0051260">
    <property type="term" value="P:protein homooligomerization"/>
    <property type="evidence" value="ECO:0000318"/>
    <property type="project" value="GO_Central"/>
</dbReference>
<keyword evidence="5" id="KW-0175">Coiled coil</keyword>
<sequence length="477" mass="54225">MEPSSLQIVSANSDCTITVDEEALRCILTKNEIKDRYLSIISIAGVFRQGKSFLLNFLLRYLRIKYREMRDVTDWLKAEDGPLKGFSWSSGSKRHTTGIHMWSEVFLTEKPTGERVAILLIDTQGGFDHQTTFEDCARIFAFSTLISSVQIFNVMRSIKQYDLTHLQCFGGYGSLMTNCMSVPFQNLCFLVRDWACPYEKPYGAEGGSAYLQEVFNSPQKEVKDQIENLKGLFNELSCFLLPYPGRIVDASDSFDGNLDDIDEIFKIQVAQFVTNLLSPENVVLKTISGHRVKAEDLLCYVHEYSNVLKGDSLPKIDTIFKATVEAQHKSASSQAFKLYKRNMDVECRRSPRGWTMEELYKRHTTNKKRAVDLYKQVKKFDDAVVFDKYLVELKESMDVEFQHYRQINEEKVREFEENRRRLEERINLTKRQMPSGSGGLSTLGTGEKIGVAAGVLGAGLAFAFGASKLFGQKGSND</sequence>
<organism evidence="7 8">
    <name type="scientific">Tribolium castaneum</name>
    <name type="common">Red flour beetle</name>
    <dbReference type="NCBI Taxonomy" id="7070"/>
    <lineage>
        <taxon>Eukaryota</taxon>
        <taxon>Metazoa</taxon>
        <taxon>Ecdysozoa</taxon>
        <taxon>Arthropoda</taxon>
        <taxon>Hexapoda</taxon>
        <taxon>Insecta</taxon>
        <taxon>Pterygota</taxon>
        <taxon>Neoptera</taxon>
        <taxon>Endopterygota</taxon>
        <taxon>Coleoptera</taxon>
        <taxon>Polyphaga</taxon>
        <taxon>Cucujiformia</taxon>
        <taxon>Tenebrionidae</taxon>
        <taxon>Tenebrionidae incertae sedis</taxon>
        <taxon>Tribolium</taxon>
    </lineage>
</organism>
<keyword evidence="8" id="KW-1185">Reference proteome</keyword>
<reference evidence="7 8" key="2">
    <citation type="journal article" date="2010" name="Nucleic Acids Res.">
        <title>BeetleBase in 2010: revisions to provide comprehensive genomic information for Tribolium castaneum.</title>
        <authorList>
            <person name="Kim H.S."/>
            <person name="Murphy T."/>
            <person name="Xia J."/>
            <person name="Caragea D."/>
            <person name="Park Y."/>
            <person name="Beeman R.W."/>
            <person name="Lorenzen M.D."/>
            <person name="Butcher S."/>
            <person name="Manak J.R."/>
            <person name="Brown S.J."/>
        </authorList>
    </citation>
    <scope>GENOME REANNOTATION</scope>
    <source>
        <strain evidence="7 8">Georgia GA2</strain>
    </source>
</reference>
<evidence type="ECO:0000313" key="7">
    <source>
        <dbReference type="EMBL" id="EFA05899.2"/>
    </source>
</evidence>
<dbReference type="EMBL" id="KQ971354">
    <property type="protein sequence ID" value="EFA05899.2"/>
    <property type="molecule type" value="Genomic_DNA"/>
</dbReference>
<dbReference type="HOGENOM" id="CLU_021447_2_0_1"/>
<dbReference type="Proteomes" id="UP000007266">
    <property type="component" value="Linkage group 7"/>
</dbReference>
<dbReference type="InterPro" id="IPR003191">
    <property type="entry name" value="Guanylate-bd/ATL_C"/>
</dbReference>
<evidence type="ECO:0000256" key="2">
    <source>
        <dbReference type="ARBA" id="ARBA00022801"/>
    </source>
</evidence>
<protein>
    <submittedName>
        <fullName evidence="7">Atlastin-like Protein</fullName>
    </submittedName>
</protein>
<accession>D6WSL5</accession>